<dbReference type="Proteomes" id="UP000075901">
    <property type="component" value="Unassembled WGS sequence"/>
</dbReference>
<dbReference type="VEuPathDB" id="VectorBase:AMAM019800"/>
<evidence type="ECO:0000313" key="2">
    <source>
        <dbReference type="Proteomes" id="UP000075901"/>
    </source>
</evidence>
<accession>A0A182T540</accession>
<organism evidence="1 2">
    <name type="scientific">Anopheles maculatus</name>
    <dbReference type="NCBI Taxonomy" id="74869"/>
    <lineage>
        <taxon>Eukaryota</taxon>
        <taxon>Metazoa</taxon>
        <taxon>Ecdysozoa</taxon>
        <taxon>Arthropoda</taxon>
        <taxon>Hexapoda</taxon>
        <taxon>Insecta</taxon>
        <taxon>Pterygota</taxon>
        <taxon>Neoptera</taxon>
        <taxon>Endopterygota</taxon>
        <taxon>Diptera</taxon>
        <taxon>Nematocera</taxon>
        <taxon>Culicoidea</taxon>
        <taxon>Culicidae</taxon>
        <taxon>Anophelinae</taxon>
        <taxon>Anopheles</taxon>
        <taxon>Anopheles maculatus group</taxon>
    </lineage>
</organism>
<evidence type="ECO:0000313" key="1">
    <source>
        <dbReference type="EnsemblMetazoa" id="AMAM019800-PA"/>
    </source>
</evidence>
<sequence length="102" mass="11263">MFAISVVATSEDSPAAMKLKKMWLKTPVSEEQAAQAVLDPALVAERMFGAGIETATYHRNNLPSSSEFPLVAWLAYLYDSSLCGTNFRCDAVESCHSCIRWE</sequence>
<reference evidence="2" key="1">
    <citation type="submission" date="2013-09" db="EMBL/GenBank/DDBJ databases">
        <title>The Genome Sequence of Anopheles maculatus species B.</title>
        <authorList>
            <consortium name="The Broad Institute Genomics Platform"/>
            <person name="Neafsey D.E."/>
            <person name="Besansky N."/>
            <person name="Howell P."/>
            <person name="Walton C."/>
            <person name="Young S.K."/>
            <person name="Zeng Q."/>
            <person name="Gargeya S."/>
            <person name="Fitzgerald M."/>
            <person name="Haas B."/>
            <person name="Abouelleil A."/>
            <person name="Allen A.W."/>
            <person name="Alvarado L."/>
            <person name="Arachchi H.M."/>
            <person name="Berlin A.M."/>
            <person name="Chapman S.B."/>
            <person name="Gainer-Dewar J."/>
            <person name="Goldberg J."/>
            <person name="Griggs A."/>
            <person name="Gujja S."/>
            <person name="Hansen M."/>
            <person name="Howarth C."/>
            <person name="Imamovic A."/>
            <person name="Ireland A."/>
            <person name="Larimer J."/>
            <person name="McCowan C."/>
            <person name="Murphy C."/>
            <person name="Pearson M."/>
            <person name="Poon T.W."/>
            <person name="Priest M."/>
            <person name="Roberts A."/>
            <person name="Saif S."/>
            <person name="Shea T."/>
            <person name="Sisk P."/>
            <person name="Sykes S."/>
            <person name="Wortman J."/>
            <person name="Nusbaum C."/>
            <person name="Birren B."/>
        </authorList>
    </citation>
    <scope>NUCLEOTIDE SEQUENCE [LARGE SCALE GENOMIC DNA]</scope>
    <source>
        <strain evidence="2">maculatus3</strain>
    </source>
</reference>
<keyword evidence="2" id="KW-1185">Reference proteome</keyword>
<reference evidence="1" key="2">
    <citation type="submission" date="2020-05" db="UniProtKB">
        <authorList>
            <consortium name="EnsemblMetazoa"/>
        </authorList>
    </citation>
    <scope>IDENTIFICATION</scope>
    <source>
        <strain evidence="1">maculatus3</strain>
    </source>
</reference>
<proteinExistence type="predicted"/>
<dbReference type="EnsemblMetazoa" id="AMAM019800-RA">
    <property type="protein sequence ID" value="AMAM019800-PA"/>
    <property type="gene ID" value="AMAM019800"/>
</dbReference>
<name>A0A182T540_9DIPT</name>
<dbReference type="AlphaFoldDB" id="A0A182T540"/>
<protein>
    <submittedName>
        <fullName evidence="1">Uncharacterized protein</fullName>
    </submittedName>
</protein>